<reference evidence="2 3" key="1">
    <citation type="journal article" date="2024" name="Ann. Entomol. Soc. Am.">
        <title>Genomic analyses of the southern and eastern yellowjacket wasps (Hymenoptera: Vespidae) reveal evolutionary signatures of social life.</title>
        <authorList>
            <person name="Catto M.A."/>
            <person name="Caine P.B."/>
            <person name="Orr S.E."/>
            <person name="Hunt B.G."/>
            <person name="Goodisman M.A.D."/>
        </authorList>
    </citation>
    <scope>NUCLEOTIDE SEQUENCE [LARGE SCALE GENOMIC DNA]</scope>
    <source>
        <strain evidence="2">233</strain>
        <tissue evidence="2">Head and thorax</tissue>
    </source>
</reference>
<dbReference type="AlphaFoldDB" id="A0ABD2A5E2"/>
<evidence type="ECO:0000256" key="1">
    <source>
        <dbReference type="SAM" id="MobiDB-lite"/>
    </source>
</evidence>
<dbReference type="Proteomes" id="UP001607302">
    <property type="component" value="Unassembled WGS sequence"/>
</dbReference>
<feature type="region of interest" description="Disordered" evidence="1">
    <location>
        <begin position="51"/>
        <end position="102"/>
    </location>
</feature>
<feature type="compositionally biased region" description="Polar residues" evidence="1">
    <location>
        <begin position="55"/>
        <end position="64"/>
    </location>
</feature>
<accession>A0ABD2A5E2</accession>
<feature type="compositionally biased region" description="Polar residues" evidence="1">
    <location>
        <begin position="73"/>
        <end position="82"/>
    </location>
</feature>
<proteinExistence type="predicted"/>
<sequence length="125" mass="14245">MLHPTPIRKLPNGTRTCDLAFFTMSITLELKIQGVRKREHPTRIERTRFVREASSPPSVHNASCTAAPPPTKSYWSSPSQAEWNRKGPMVSNNKPPSADWSTLPIKAANQAVNERLRLRLRRQFQ</sequence>
<comment type="caution">
    <text evidence="2">The sequence shown here is derived from an EMBL/GenBank/DDBJ whole genome shotgun (WGS) entry which is preliminary data.</text>
</comment>
<gene>
    <name evidence="2" type="ORF">V1478_013515</name>
</gene>
<evidence type="ECO:0000313" key="2">
    <source>
        <dbReference type="EMBL" id="KAL2715839.1"/>
    </source>
</evidence>
<name>A0ABD2A5E2_VESSQ</name>
<dbReference type="EMBL" id="JAUDFV010000154">
    <property type="protein sequence ID" value="KAL2715839.1"/>
    <property type="molecule type" value="Genomic_DNA"/>
</dbReference>
<organism evidence="2 3">
    <name type="scientific">Vespula squamosa</name>
    <name type="common">Southern yellow jacket</name>
    <name type="synonym">Wasp</name>
    <dbReference type="NCBI Taxonomy" id="30214"/>
    <lineage>
        <taxon>Eukaryota</taxon>
        <taxon>Metazoa</taxon>
        <taxon>Ecdysozoa</taxon>
        <taxon>Arthropoda</taxon>
        <taxon>Hexapoda</taxon>
        <taxon>Insecta</taxon>
        <taxon>Pterygota</taxon>
        <taxon>Neoptera</taxon>
        <taxon>Endopterygota</taxon>
        <taxon>Hymenoptera</taxon>
        <taxon>Apocrita</taxon>
        <taxon>Aculeata</taxon>
        <taxon>Vespoidea</taxon>
        <taxon>Vespidae</taxon>
        <taxon>Vespinae</taxon>
        <taxon>Vespula</taxon>
    </lineage>
</organism>
<evidence type="ECO:0000313" key="3">
    <source>
        <dbReference type="Proteomes" id="UP001607302"/>
    </source>
</evidence>
<protein>
    <submittedName>
        <fullName evidence="2">Uncharacterized protein</fullName>
    </submittedName>
</protein>
<keyword evidence="3" id="KW-1185">Reference proteome</keyword>